<dbReference type="CDD" id="cd02440">
    <property type="entry name" value="AdoMet_MTases"/>
    <property type="match status" value="2"/>
</dbReference>
<keyword evidence="7" id="KW-1185">Reference proteome</keyword>
<comment type="similarity">
    <text evidence="1">Belongs to the methyltransferase superfamily.</text>
</comment>
<dbReference type="EnsemblMetazoa" id="G25229.3">
    <property type="protein sequence ID" value="G25229.3:cds"/>
    <property type="gene ID" value="G25229"/>
</dbReference>
<dbReference type="PANTHER" id="PTHR12176">
    <property type="entry name" value="SAM-DEPENDENT METHYLTRANSFERASE SUPERFAMILY PROTEIN"/>
    <property type="match status" value="1"/>
</dbReference>
<dbReference type="GO" id="GO:0008757">
    <property type="term" value="F:S-adenosylmethionine-dependent methyltransferase activity"/>
    <property type="evidence" value="ECO:0007669"/>
    <property type="project" value="InterPro"/>
</dbReference>
<evidence type="ECO:0000256" key="1">
    <source>
        <dbReference type="ARBA" id="ARBA00008361"/>
    </source>
</evidence>
<dbReference type="FunFam" id="3.40.50.150:FF:000110">
    <property type="entry name" value="methyltransferase-like protein 13 isoform X1"/>
    <property type="match status" value="1"/>
</dbReference>
<dbReference type="InterPro" id="IPR013216">
    <property type="entry name" value="Methyltransf_11"/>
</dbReference>
<organism evidence="6 7">
    <name type="scientific">Magallana gigas</name>
    <name type="common">Pacific oyster</name>
    <name type="synonym">Crassostrea gigas</name>
    <dbReference type="NCBI Taxonomy" id="29159"/>
    <lineage>
        <taxon>Eukaryota</taxon>
        <taxon>Metazoa</taxon>
        <taxon>Spiralia</taxon>
        <taxon>Lophotrochozoa</taxon>
        <taxon>Mollusca</taxon>
        <taxon>Bivalvia</taxon>
        <taxon>Autobranchia</taxon>
        <taxon>Pteriomorphia</taxon>
        <taxon>Ostreida</taxon>
        <taxon>Ostreoidea</taxon>
        <taxon>Ostreidae</taxon>
        <taxon>Magallana</taxon>
    </lineage>
</organism>
<evidence type="ECO:0000259" key="5">
    <source>
        <dbReference type="Pfam" id="PF08241"/>
    </source>
</evidence>
<dbReference type="AlphaFoldDB" id="A0A8W8KTQ0"/>
<keyword evidence="4" id="KW-0511">Multifunctional enzyme</keyword>
<feature type="domain" description="Methyltransferase type 11" evidence="5">
    <location>
        <begin position="53"/>
        <end position="158"/>
    </location>
</feature>
<sequence length="700" mass="79076">MNLLPQNYKDFHSAEYWENFFQKRGTKAFEWYGEYPELCGVLHKYVKTADNILMIGCGNSVLSENLFDVGHHNITNIDISDVVVRQMTERNKEQRPEMKYLKMDALDMEFKDSSFSVVLDKGTLDALMVDDSEAVNEDINKLFCEIGRVLKLGGRYVCISLMQDHILNKVLQYFPDIGWPVRIHKIDTENSENTDKDFHLPVFAVVFTKFKKMPNMKPILEISNSEDKLSRHNDVDEVKTLIKEVQYYAMIRQKLSKRNLFGEQVSLTLFTSASTEPRYTLHVLDVPETGLRKFAIFIVPQGRETDWLFGSEEGRNHLAKSAGFERLVVVSLSRHHTYVDMESVKQELSLKVMELAPPGYKEGVQVCSLSGDFSLKIPFLSLGEDIGSRTVVCEGHSELSGDYIVEDVVADEGQTFRRLIFTSCPNVIQSEARLKLEGKKKGKGKKKHVIDNSYLASHYYVAMVTGLGFLNSAVNKNERLSCVLIGLGGGGLPNFLHQHIPQMEINSVDIDPAIVEVARKWFGYQEDQRQRAHVADGIKFVQDAIKQGQKKDIVILDVDSKDRTTGMSCPPLPFVTPAFMTSVKDLLKDSGLLMINVVCRDDKLKNQVFQDIQEVFPYVYTKDFTDDVNTVLYALPSQPVLPDPTYRSETGGKKKGGPVDPLIRGLSANVSVLQKNIKDSNSSVSVDLVEMLQGIQLVNR</sequence>
<proteinExistence type="inferred from homology"/>
<dbReference type="Gene3D" id="3.40.50.150">
    <property type="entry name" value="Vaccinia Virus protein VP39"/>
    <property type="match status" value="2"/>
</dbReference>
<accession>A0A8W8KTQ0</accession>
<dbReference type="PANTHER" id="PTHR12176:SF78">
    <property type="entry name" value="EEF1A LYSINE AND N-TERMINAL METHYLTRANSFERASE"/>
    <property type="match status" value="1"/>
</dbReference>
<dbReference type="InterPro" id="IPR051419">
    <property type="entry name" value="Lys/N-term_MeTrsfase_sf"/>
</dbReference>
<evidence type="ECO:0000256" key="4">
    <source>
        <dbReference type="ARBA" id="ARBA00023268"/>
    </source>
</evidence>
<dbReference type="GO" id="GO:0032259">
    <property type="term" value="P:methylation"/>
    <property type="evidence" value="ECO:0007669"/>
    <property type="project" value="UniProtKB-KW"/>
</dbReference>
<evidence type="ECO:0000313" key="6">
    <source>
        <dbReference type="EnsemblMetazoa" id="G25229.3:cds"/>
    </source>
</evidence>
<keyword evidence="2" id="KW-0489">Methyltransferase</keyword>
<keyword evidence="3" id="KW-0808">Transferase</keyword>
<reference evidence="6" key="1">
    <citation type="submission" date="2022-08" db="UniProtKB">
        <authorList>
            <consortium name="EnsemblMetazoa"/>
        </authorList>
    </citation>
    <scope>IDENTIFICATION</scope>
    <source>
        <strain evidence="6">05x7-T-G4-1.051#20</strain>
    </source>
</reference>
<dbReference type="Pfam" id="PF01564">
    <property type="entry name" value="Spermine_synth"/>
    <property type="match status" value="1"/>
</dbReference>
<dbReference type="InterPro" id="IPR029063">
    <property type="entry name" value="SAM-dependent_MTases_sf"/>
</dbReference>
<evidence type="ECO:0000313" key="7">
    <source>
        <dbReference type="Proteomes" id="UP000005408"/>
    </source>
</evidence>
<name>A0A8W8KTQ0_MAGGI</name>
<protein>
    <recommendedName>
        <fullName evidence="5">Methyltransferase type 11 domain-containing protein</fullName>
    </recommendedName>
</protein>
<evidence type="ECO:0000256" key="3">
    <source>
        <dbReference type="ARBA" id="ARBA00022679"/>
    </source>
</evidence>
<dbReference type="Proteomes" id="UP000005408">
    <property type="component" value="Unassembled WGS sequence"/>
</dbReference>
<evidence type="ECO:0000256" key="2">
    <source>
        <dbReference type="ARBA" id="ARBA00022603"/>
    </source>
</evidence>
<dbReference type="SUPFAM" id="SSF53335">
    <property type="entry name" value="S-adenosyl-L-methionine-dependent methyltransferases"/>
    <property type="match status" value="2"/>
</dbReference>
<dbReference type="Pfam" id="PF08241">
    <property type="entry name" value="Methyltransf_11"/>
    <property type="match status" value="1"/>
</dbReference>